<dbReference type="AlphaFoldDB" id="A0A5N6RJZ7"/>
<keyword evidence="1" id="KW-1133">Transmembrane helix</keyword>
<dbReference type="PANTHER" id="PTHR36396:SF1">
    <property type="entry name" value="MALTASE-GLUCOAMYLASE, INTESTINAL PROTEIN"/>
    <property type="match status" value="1"/>
</dbReference>
<accession>A0A5N6RJZ7</accession>
<dbReference type="OrthoDB" id="1932454at2759"/>
<evidence type="ECO:0000313" key="3">
    <source>
        <dbReference type="Proteomes" id="UP000327013"/>
    </source>
</evidence>
<dbReference type="EMBL" id="CM017327">
    <property type="protein sequence ID" value="KAE8099764.1"/>
    <property type="molecule type" value="Genomic_DNA"/>
</dbReference>
<keyword evidence="3" id="KW-1185">Reference proteome</keyword>
<name>A0A5N6RJZ7_9ROSI</name>
<feature type="transmembrane region" description="Helical" evidence="1">
    <location>
        <begin position="134"/>
        <end position="156"/>
    </location>
</feature>
<protein>
    <submittedName>
        <fullName evidence="2">Uncharacterized protein</fullName>
    </submittedName>
</protein>
<keyword evidence="1" id="KW-0812">Transmembrane</keyword>
<sequence>MAEEEPAPPHPHPTFLEVKCKSSGKTRRFAVGTDAGFALSLINRRLESGKPLALHIEALKEGEEPIAFGPNSALVDYGHGWKLQTVIELDFVYAGVPKGEGVRPVTTRFSTVTGTRGSRPAKGEESKPEISFVYIGRIMLAFILIFVLGAIFTLALESLPRLILYIKSAM</sequence>
<reference evidence="2 3" key="1">
    <citation type="submission" date="2019-06" db="EMBL/GenBank/DDBJ databases">
        <title>A chromosomal-level reference genome of Carpinus fangiana (Coryloideae, Betulaceae).</title>
        <authorList>
            <person name="Yang X."/>
            <person name="Wang Z."/>
            <person name="Zhang L."/>
            <person name="Hao G."/>
            <person name="Liu J."/>
            <person name="Yang Y."/>
        </authorList>
    </citation>
    <scope>NUCLEOTIDE SEQUENCE [LARGE SCALE GENOMIC DNA]</scope>
    <source>
        <strain evidence="2">Cfa_2016G</strain>
        <tissue evidence="2">Leaf</tissue>
    </source>
</reference>
<evidence type="ECO:0000313" key="2">
    <source>
        <dbReference type="EMBL" id="KAE8099764.1"/>
    </source>
</evidence>
<gene>
    <name evidence="2" type="ORF">FH972_017718</name>
</gene>
<evidence type="ECO:0000256" key="1">
    <source>
        <dbReference type="SAM" id="Phobius"/>
    </source>
</evidence>
<dbReference type="PANTHER" id="PTHR36396">
    <property type="entry name" value="MALTASE-GLUCOAMYLASE, INTESTINAL PROTEIN"/>
    <property type="match status" value="1"/>
</dbReference>
<keyword evidence="1" id="KW-0472">Membrane</keyword>
<organism evidence="2 3">
    <name type="scientific">Carpinus fangiana</name>
    <dbReference type="NCBI Taxonomy" id="176857"/>
    <lineage>
        <taxon>Eukaryota</taxon>
        <taxon>Viridiplantae</taxon>
        <taxon>Streptophyta</taxon>
        <taxon>Embryophyta</taxon>
        <taxon>Tracheophyta</taxon>
        <taxon>Spermatophyta</taxon>
        <taxon>Magnoliopsida</taxon>
        <taxon>eudicotyledons</taxon>
        <taxon>Gunneridae</taxon>
        <taxon>Pentapetalae</taxon>
        <taxon>rosids</taxon>
        <taxon>fabids</taxon>
        <taxon>Fagales</taxon>
        <taxon>Betulaceae</taxon>
        <taxon>Carpinus</taxon>
    </lineage>
</organism>
<dbReference type="Proteomes" id="UP000327013">
    <property type="component" value="Chromosome 7"/>
</dbReference>
<proteinExistence type="predicted"/>